<dbReference type="STRING" id="39490.ERS852448_01315"/>
<organism evidence="8 10">
    <name type="scientific">Eubacterium ramulus</name>
    <dbReference type="NCBI Taxonomy" id="39490"/>
    <lineage>
        <taxon>Bacteria</taxon>
        <taxon>Bacillati</taxon>
        <taxon>Bacillota</taxon>
        <taxon>Clostridia</taxon>
        <taxon>Eubacteriales</taxon>
        <taxon>Eubacteriaceae</taxon>
        <taxon>Eubacterium</taxon>
    </lineage>
</organism>
<dbReference type="EMBL" id="WKRA01000017">
    <property type="protein sequence ID" value="MSD16549.1"/>
    <property type="molecule type" value="Genomic_DNA"/>
</dbReference>
<keyword evidence="6" id="KW-0963">Cytoplasm</keyword>
<dbReference type="PROSITE" id="PS00954">
    <property type="entry name" value="IGP_DEHYDRATASE_1"/>
    <property type="match status" value="1"/>
</dbReference>
<evidence type="ECO:0000256" key="7">
    <source>
        <dbReference type="RuleBase" id="RU000599"/>
    </source>
</evidence>
<evidence type="ECO:0000256" key="3">
    <source>
        <dbReference type="ARBA" id="ARBA00022605"/>
    </source>
</evidence>
<dbReference type="InterPro" id="IPR020565">
    <property type="entry name" value="ImidazoleglycerP_deHydtase_CS"/>
</dbReference>
<dbReference type="Gene3D" id="3.30.230.40">
    <property type="entry name" value="Imidazole glycerol phosphate dehydratase, domain 1"/>
    <property type="match status" value="2"/>
</dbReference>
<keyword evidence="3 6" id="KW-0028">Amino-acid biosynthesis</keyword>
<dbReference type="HAMAP" id="MF_00076">
    <property type="entry name" value="HisB"/>
    <property type="match status" value="1"/>
</dbReference>
<dbReference type="OrthoDB" id="9790411at2"/>
<dbReference type="InterPro" id="IPR038494">
    <property type="entry name" value="IGPD_sf"/>
</dbReference>
<evidence type="ECO:0000313" key="9">
    <source>
        <dbReference type="EMBL" id="MSD16549.1"/>
    </source>
</evidence>
<evidence type="ECO:0000256" key="1">
    <source>
        <dbReference type="ARBA" id="ARBA00005047"/>
    </source>
</evidence>
<dbReference type="FunFam" id="3.30.230.40:FF:000001">
    <property type="entry name" value="Imidazoleglycerol-phosphate dehydratase HisB"/>
    <property type="match status" value="1"/>
</dbReference>
<dbReference type="CDD" id="cd07914">
    <property type="entry name" value="IGPD"/>
    <property type="match status" value="1"/>
</dbReference>
<dbReference type="NCBIfam" id="NF002111">
    <property type="entry name" value="PRK00951.2-1"/>
    <property type="match status" value="1"/>
</dbReference>
<dbReference type="PANTHER" id="PTHR23133:SF2">
    <property type="entry name" value="IMIDAZOLEGLYCEROL-PHOSPHATE DEHYDRATASE"/>
    <property type="match status" value="1"/>
</dbReference>
<dbReference type="RefSeq" id="WP_021738732.1">
    <property type="nucleotide sequence ID" value="NZ_CABKSU010000038.1"/>
</dbReference>
<gene>
    <name evidence="6 8" type="primary">hisB</name>
    <name evidence="8" type="ORF">ERS852448_01315</name>
    <name evidence="9" type="ORF">GKE72_10820</name>
</gene>
<dbReference type="UniPathway" id="UPA00031">
    <property type="reaction ID" value="UER00011"/>
</dbReference>
<evidence type="ECO:0000256" key="4">
    <source>
        <dbReference type="ARBA" id="ARBA00023102"/>
    </source>
</evidence>
<dbReference type="Pfam" id="PF00475">
    <property type="entry name" value="IGPD"/>
    <property type="match status" value="1"/>
</dbReference>
<evidence type="ECO:0000256" key="5">
    <source>
        <dbReference type="ARBA" id="ARBA00023239"/>
    </source>
</evidence>
<evidence type="ECO:0000256" key="6">
    <source>
        <dbReference type="HAMAP-Rule" id="MF_00076"/>
    </source>
</evidence>
<dbReference type="NCBIfam" id="NF002114">
    <property type="entry name" value="PRK00951.2-4"/>
    <property type="match status" value="1"/>
</dbReference>
<reference evidence="8 10" key="1">
    <citation type="submission" date="2015-09" db="EMBL/GenBank/DDBJ databases">
        <authorList>
            <consortium name="Pathogen Informatics"/>
        </authorList>
    </citation>
    <scope>NUCLEOTIDE SEQUENCE [LARGE SCALE GENOMIC DNA]</scope>
    <source>
        <strain evidence="8 10">2789STDY5608891</strain>
    </source>
</reference>
<dbReference type="FunFam" id="3.30.230.40:FF:000003">
    <property type="entry name" value="Imidazoleglycerol-phosphate dehydratase HisB"/>
    <property type="match status" value="1"/>
</dbReference>
<protein>
    <recommendedName>
        <fullName evidence="2 6">Imidazoleglycerol-phosphate dehydratase</fullName>
        <shortName evidence="6">IGPD</shortName>
        <ecNumber evidence="6 7">4.2.1.19</ecNumber>
    </recommendedName>
</protein>
<dbReference type="PROSITE" id="PS00955">
    <property type="entry name" value="IGP_DEHYDRATASE_2"/>
    <property type="match status" value="1"/>
</dbReference>
<name>A0A173T6Q5_EUBRA</name>
<comment type="catalytic activity">
    <reaction evidence="6 7">
        <text>D-erythro-1-(imidazol-4-yl)glycerol 3-phosphate = 3-(imidazol-4-yl)-2-oxopropyl phosphate + H2O</text>
        <dbReference type="Rhea" id="RHEA:11040"/>
        <dbReference type="ChEBI" id="CHEBI:15377"/>
        <dbReference type="ChEBI" id="CHEBI:57766"/>
        <dbReference type="ChEBI" id="CHEBI:58278"/>
        <dbReference type="EC" id="4.2.1.19"/>
    </reaction>
</comment>
<dbReference type="InterPro" id="IPR000807">
    <property type="entry name" value="ImidazoleglycerolP_deHydtase"/>
</dbReference>
<dbReference type="AlphaFoldDB" id="A0A173T6Q5"/>
<dbReference type="GeneID" id="97390731"/>
<keyword evidence="4 6" id="KW-0368">Histidine biosynthesis</keyword>
<proteinExistence type="inferred from homology"/>
<dbReference type="InterPro" id="IPR020568">
    <property type="entry name" value="Ribosomal_Su5_D2-typ_SF"/>
</dbReference>
<dbReference type="GO" id="GO:0004424">
    <property type="term" value="F:imidazoleglycerol-phosphate dehydratase activity"/>
    <property type="evidence" value="ECO:0007669"/>
    <property type="project" value="UniProtKB-UniRule"/>
</dbReference>
<comment type="similarity">
    <text evidence="6 7">Belongs to the imidazoleglycerol-phosphate dehydratase family.</text>
</comment>
<dbReference type="SUPFAM" id="SSF54211">
    <property type="entry name" value="Ribosomal protein S5 domain 2-like"/>
    <property type="match status" value="2"/>
</dbReference>
<reference evidence="9 11" key="2">
    <citation type="journal article" date="2019" name="Nat. Med.">
        <title>A library of human gut bacterial isolates paired with longitudinal multiomics data enables mechanistic microbiome research.</title>
        <authorList>
            <person name="Poyet M."/>
            <person name="Groussin M."/>
            <person name="Gibbons S.M."/>
            <person name="Avila-Pacheco J."/>
            <person name="Jiang X."/>
            <person name="Kearney S.M."/>
            <person name="Perrotta A.R."/>
            <person name="Berdy B."/>
            <person name="Zhao S."/>
            <person name="Lieberman T.D."/>
            <person name="Swanson P.K."/>
            <person name="Smith M."/>
            <person name="Roesemann S."/>
            <person name="Alexander J.E."/>
            <person name="Rich S.A."/>
            <person name="Livny J."/>
            <person name="Vlamakis H."/>
            <person name="Clish C."/>
            <person name="Bullock K."/>
            <person name="Deik A."/>
            <person name="Scott J."/>
            <person name="Pierce K.A."/>
            <person name="Xavier R.J."/>
            <person name="Alm E.J."/>
        </authorList>
    </citation>
    <scope>NUCLEOTIDE SEQUENCE [LARGE SCALE GENOMIC DNA]</scope>
    <source>
        <strain evidence="9 11">BIOML-A3</strain>
    </source>
</reference>
<dbReference type="Proteomes" id="UP000095492">
    <property type="component" value="Unassembled WGS sequence"/>
</dbReference>
<evidence type="ECO:0000313" key="8">
    <source>
        <dbReference type="EMBL" id="CUM97597.1"/>
    </source>
</evidence>
<accession>A0A173T6Q5</accession>
<evidence type="ECO:0000256" key="2">
    <source>
        <dbReference type="ARBA" id="ARBA00016664"/>
    </source>
</evidence>
<comment type="subcellular location">
    <subcellularLocation>
        <location evidence="6 7">Cytoplasm</location>
    </subcellularLocation>
</comment>
<evidence type="ECO:0000313" key="11">
    <source>
        <dbReference type="Proteomes" id="UP000431304"/>
    </source>
</evidence>
<dbReference type="GeneID" id="42786208"/>
<dbReference type="GO" id="GO:0005737">
    <property type="term" value="C:cytoplasm"/>
    <property type="evidence" value="ECO:0007669"/>
    <property type="project" value="UniProtKB-SubCell"/>
</dbReference>
<keyword evidence="5 6" id="KW-0456">Lyase</keyword>
<evidence type="ECO:0000313" key="10">
    <source>
        <dbReference type="Proteomes" id="UP000095492"/>
    </source>
</evidence>
<dbReference type="EMBL" id="CYYA01000007">
    <property type="protein sequence ID" value="CUM97597.1"/>
    <property type="molecule type" value="Genomic_DNA"/>
</dbReference>
<sequence>MAEQRYAQVHRKTNETDISLTLTLDGNGKQDIATGIGFFDHMLSGFTRHGFFDLDLKVAGDLEVDCHHTIEDTGIVLGNAIREALGDKKGIKRFGSMILPMDETLVLCAIDLSGRPYFAFDAEFTTDRVGDMDTEMVREFFYAVSYSAGMNLHMKVLSGTNNHHIIEALFKAFGKALDDASSYDPRITDILSTKGSL</sequence>
<dbReference type="GO" id="GO:0000105">
    <property type="term" value="P:L-histidine biosynthetic process"/>
    <property type="evidence" value="ECO:0007669"/>
    <property type="project" value="UniProtKB-UniRule"/>
</dbReference>
<dbReference type="Proteomes" id="UP000431304">
    <property type="component" value="Unassembled WGS sequence"/>
</dbReference>
<comment type="pathway">
    <text evidence="1 6 7">Amino-acid biosynthesis; L-histidine biosynthesis; L-histidine from 5-phospho-alpha-D-ribose 1-diphosphate: step 6/9.</text>
</comment>
<dbReference type="EC" id="4.2.1.19" evidence="6 7"/>
<dbReference type="PANTHER" id="PTHR23133">
    <property type="entry name" value="IMIDAZOLEGLYCEROL-PHOSPHATE DEHYDRATASE HIS7"/>
    <property type="match status" value="1"/>
</dbReference>